<evidence type="ECO:0000313" key="10">
    <source>
        <dbReference type="EMBL" id="ORZ12076.1"/>
    </source>
</evidence>
<feature type="compositionally biased region" description="Low complexity" evidence="7">
    <location>
        <begin position="75"/>
        <end position="87"/>
    </location>
</feature>
<dbReference type="GO" id="GO:0003682">
    <property type="term" value="F:chromatin binding"/>
    <property type="evidence" value="ECO:0007669"/>
    <property type="project" value="InterPro"/>
</dbReference>
<keyword evidence="2" id="KW-0597">Phosphoprotein</keyword>
<dbReference type="RefSeq" id="XP_021879941.1">
    <property type="nucleotide sequence ID" value="XM_022030277.1"/>
</dbReference>
<feature type="region of interest" description="Disordered" evidence="7">
    <location>
        <begin position="56"/>
        <end position="317"/>
    </location>
</feature>
<evidence type="ECO:0000259" key="9">
    <source>
        <dbReference type="Pfam" id="PF09402"/>
    </source>
</evidence>
<dbReference type="InterPro" id="IPR044780">
    <property type="entry name" value="Heh2/Src1"/>
</dbReference>
<dbReference type="InterPro" id="IPR018996">
    <property type="entry name" value="Man1/Src1-like_C"/>
</dbReference>
<reference evidence="10 11" key="1">
    <citation type="submission" date="2016-07" db="EMBL/GenBank/DDBJ databases">
        <title>Pervasive Adenine N6-methylation of Active Genes in Fungi.</title>
        <authorList>
            <consortium name="DOE Joint Genome Institute"/>
            <person name="Mondo S.J."/>
            <person name="Dannebaum R.O."/>
            <person name="Kuo R.C."/>
            <person name="Labutti K."/>
            <person name="Haridas S."/>
            <person name="Kuo A."/>
            <person name="Salamov A."/>
            <person name="Ahrendt S.R."/>
            <person name="Lipzen A."/>
            <person name="Sullivan W."/>
            <person name="Andreopoulos W.B."/>
            <person name="Clum A."/>
            <person name="Lindquist E."/>
            <person name="Daum C."/>
            <person name="Ramamoorthy G.K."/>
            <person name="Gryganskyi A."/>
            <person name="Culley D."/>
            <person name="Magnuson J.K."/>
            <person name="James T.Y."/>
            <person name="O'Malley M.A."/>
            <person name="Stajich J.E."/>
            <person name="Spatafora J.W."/>
            <person name="Visel A."/>
            <person name="Grigoriev I.V."/>
        </authorList>
    </citation>
    <scope>NUCLEOTIDE SEQUENCE [LARGE SCALE GENOMIC DNA]</scope>
    <source>
        <strain evidence="10 11">NRRL 3116</strain>
    </source>
</reference>
<feature type="compositionally biased region" description="Basic and acidic residues" evidence="7">
    <location>
        <begin position="259"/>
        <end position="270"/>
    </location>
</feature>
<evidence type="ECO:0000256" key="7">
    <source>
        <dbReference type="SAM" id="MobiDB-lite"/>
    </source>
</evidence>
<proteinExistence type="predicted"/>
<organism evidence="10 11">
    <name type="scientific">Lobosporangium transversale</name>
    <dbReference type="NCBI Taxonomy" id="64571"/>
    <lineage>
        <taxon>Eukaryota</taxon>
        <taxon>Fungi</taxon>
        <taxon>Fungi incertae sedis</taxon>
        <taxon>Mucoromycota</taxon>
        <taxon>Mortierellomycotina</taxon>
        <taxon>Mortierellomycetes</taxon>
        <taxon>Mortierellales</taxon>
        <taxon>Mortierellaceae</taxon>
        <taxon>Lobosporangium</taxon>
    </lineage>
</organism>
<dbReference type="InterPro" id="IPR041885">
    <property type="entry name" value="MAN1_winged_helix_dom"/>
</dbReference>
<feature type="transmembrane region" description="Helical" evidence="8">
    <location>
        <begin position="552"/>
        <end position="573"/>
    </location>
</feature>
<dbReference type="CDD" id="cd12935">
    <property type="entry name" value="LEM_like"/>
    <property type="match status" value="1"/>
</dbReference>
<name>A0A1Y2GIS4_9FUNG</name>
<evidence type="ECO:0000256" key="8">
    <source>
        <dbReference type="SAM" id="Phobius"/>
    </source>
</evidence>
<keyword evidence="6" id="KW-0539">Nucleus</keyword>
<dbReference type="Proteomes" id="UP000193648">
    <property type="component" value="Unassembled WGS sequence"/>
</dbReference>
<evidence type="ECO:0000313" key="11">
    <source>
        <dbReference type="Proteomes" id="UP000193648"/>
    </source>
</evidence>
<evidence type="ECO:0000256" key="5">
    <source>
        <dbReference type="ARBA" id="ARBA00023136"/>
    </source>
</evidence>
<dbReference type="STRING" id="64571.A0A1Y2GIS4"/>
<dbReference type="InParanoid" id="A0A1Y2GIS4"/>
<keyword evidence="3 8" id="KW-0812">Transmembrane</keyword>
<dbReference type="InterPro" id="IPR011015">
    <property type="entry name" value="LEM/LEM-like_dom_sf"/>
</dbReference>
<dbReference type="GeneID" id="33572119"/>
<dbReference type="GO" id="GO:0034399">
    <property type="term" value="C:nuclear periphery"/>
    <property type="evidence" value="ECO:0007669"/>
    <property type="project" value="TreeGrafter"/>
</dbReference>
<dbReference type="Pfam" id="PF09402">
    <property type="entry name" value="MSC"/>
    <property type="match status" value="1"/>
</dbReference>
<gene>
    <name evidence="10" type="ORF">BCR41DRAFT_423271</name>
</gene>
<sequence>MASTESTHYLHPDFDVTKITMNQIREILSEHHVKLPTGMVKKQQLIDLFNQHIRPQVPEINESDTSDSDRETKATSKATTTSATPKTTRARQSRAKKAADDDADDEDNETPPSMASASTRKKRIASKAKVDNDEPAQAEVKPRLKRSTSRARATTEKNNVESKMEEPSRGRNIQRTVTQSEDESEPVRLQRPKREAKKKKDENFSYENPFQSGSESERRRSRPRSRSRSSTRKARVERADAMENVFKVPAQPQFSRFMRTPEPDKSESSHSRTKPAATSATTTTTTTTTTSAAEDKKTAKAHSTPKKVSTDGLPTPKHRDMASTLDFIDQDFVKTLRQNVGPISLVLAIVLLAYGIWLRQKRIEIGFCTEAELEPTVRPWYYPTCIPCPDRATCLRSDEKPICPPEYILKPQLLSFGNLFPITPVCVLNKAKGYRAFQVADAAEKLLHLHAGNIECSLLRDKAAPDSMEYKARRGLSVDELRFHVEQLKDSNVSDEEFSEYWNIAVKELRRRSNKVVFEEGLASEERIRSLKPQKSLGCRLRQVLVRWIIKFRLFFLAVLLTVAGGFGVRAYILRRRKEVRIVNGLVQNVLSKLSDQAHYYYVDPVIYPEPYLPQTQLRDALLSDVHSASRRQEIWSQVQAVVERNSNVRTSTQEVRGEMHRVWEWVGASGMLGQHGGGPSAVASGVERGRGRNQRGATVPEVEMQEPIGRGIRARGVPKVPPRTGPHGSFFGMRRQDSEYLNPENSLYPSLSQDYPSE</sequence>
<feature type="transmembrane region" description="Helical" evidence="8">
    <location>
        <begin position="340"/>
        <end position="357"/>
    </location>
</feature>
<dbReference type="GO" id="GO:0071763">
    <property type="term" value="P:nuclear membrane organization"/>
    <property type="evidence" value="ECO:0007669"/>
    <property type="project" value="TreeGrafter"/>
</dbReference>
<dbReference type="Gene3D" id="1.10.720.40">
    <property type="match status" value="1"/>
</dbReference>
<keyword evidence="4 8" id="KW-1133">Transmembrane helix</keyword>
<dbReference type="PANTHER" id="PTHR47808">
    <property type="entry name" value="INNER NUCLEAR MEMBRANE PROTEIN HEH2-RELATED"/>
    <property type="match status" value="1"/>
</dbReference>
<comment type="caution">
    <text evidence="10">The sequence shown here is derived from an EMBL/GenBank/DDBJ whole genome shotgun (WGS) entry which is preliminary data.</text>
</comment>
<evidence type="ECO:0000256" key="6">
    <source>
        <dbReference type="ARBA" id="ARBA00023242"/>
    </source>
</evidence>
<evidence type="ECO:0000256" key="3">
    <source>
        <dbReference type="ARBA" id="ARBA00022692"/>
    </source>
</evidence>
<comment type="subcellular location">
    <subcellularLocation>
        <location evidence="1">Nucleus inner membrane</location>
    </subcellularLocation>
</comment>
<keyword evidence="11" id="KW-1185">Reference proteome</keyword>
<protein>
    <submittedName>
        <fullName evidence="10">Man1-Src1p-C-terminal domain-domain-containing protein</fullName>
    </submittedName>
</protein>
<evidence type="ECO:0000256" key="1">
    <source>
        <dbReference type="ARBA" id="ARBA00004540"/>
    </source>
</evidence>
<feature type="compositionally biased region" description="Polar residues" evidence="7">
    <location>
        <begin position="744"/>
        <end position="759"/>
    </location>
</feature>
<evidence type="ECO:0000256" key="2">
    <source>
        <dbReference type="ARBA" id="ARBA00022553"/>
    </source>
</evidence>
<feature type="compositionally biased region" description="Basic and acidic residues" evidence="7">
    <location>
        <begin position="153"/>
        <end position="169"/>
    </location>
</feature>
<feature type="region of interest" description="Disordered" evidence="7">
    <location>
        <begin position="675"/>
        <end position="700"/>
    </location>
</feature>
<dbReference type="OrthoDB" id="2503928at2759"/>
<dbReference type="EMBL" id="MCFF01000026">
    <property type="protein sequence ID" value="ORZ12076.1"/>
    <property type="molecule type" value="Genomic_DNA"/>
</dbReference>
<feature type="compositionally biased region" description="Basic residues" evidence="7">
    <location>
        <begin position="219"/>
        <end position="233"/>
    </location>
</feature>
<evidence type="ECO:0000256" key="4">
    <source>
        <dbReference type="ARBA" id="ARBA00022989"/>
    </source>
</evidence>
<dbReference type="GO" id="GO:0005637">
    <property type="term" value="C:nuclear inner membrane"/>
    <property type="evidence" value="ECO:0007669"/>
    <property type="project" value="UniProtKB-SubCell"/>
</dbReference>
<feature type="compositionally biased region" description="Low complexity" evidence="7">
    <location>
        <begin position="274"/>
        <end position="292"/>
    </location>
</feature>
<dbReference type="GO" id="GO:0005783">
    <property type="term" value="C:endoplasmic reticulum"/>
    <property type="evidence" value="ECO:0007669"/>
    <property type="project" value="TreeGrafter"/>
</dbReference>
<accession>A0A1Y2GIS4</accession>
<dbReference type="PANTHER" id="PTHR47808:SF2">
    <property type="entry name" value="LEM DOMAIN-CONTAINING PROTEIN 2"/>
    <property type="match status" value="1"/>
</dbReference>
<dbReference type="Gene3D" id="1.10.10.1180">
    <property type="entry name" value="MAN1, winged-helix domain"/>
    <property type="match status" value="1"/>
</dbReference>
<feature type="region of interest" description="Disordered" evidence="7">
    <location>
        <begin position="714"/>
        <end position="759"/>
    </location>
</feature>
<dbReference type="AlphaFoldDB" id="A0A1Y2GIS4"/>
<feature type="domain" description="Man1/Src1-like C-terminal" evidence="9">
    <location>
        <begin position="347"/>
        <end position="668"/>
    </location>
</feature>
<keyword evidence="5 8" id="KW-0472">Membrane</keyword>